<dbReference type="AlphaFoldDB" id="A0A023BSE3"/>
<evidence type="ECO:0000259" key="2">
    <source>
        <dbReference type="Pfam" id="PF06580"/>
    </source>
</evidence>
<accession>A0A023BSE3</accession>
<sequence>MNALKISKKNWFWILQLLGWGMPGCLIVYTKFNYEKSLSHTYIISEAALFTSAGIVFSSFLWLLIRNKIFIETINVKIIIRILLTYLLMCLAMTIFVEVLVYLLYVNIENKELDRSFNDYMLNFVNISVILFFWLILYFSINSILRAQKGKVEGLQLKSILRESQLNTLKGQINPHFMFNSLNNIRALMLEDVYKSREMITKLSELLRYSLNSNKVDKITLEEEIEIVNNYIELSKIQLEKRLRYHEEIGEGILDIEIPPMLIQMLIENAIKHGISDQIGGGVVSLKIKKENNDLQIEVYNTGVLKESRSTTKIGLQNISERLRLLYGTTSSFELKEENQEVVARIKIPLDE</sequence>
<comment type="caution">
    <text evidence="3">The sequence shown here is derived from an EMBL/GenBank/DDBJ whole genome shotgun (WGS) entry which is preliminary data.</text>
</comment>
<keyword evidence="1" id="KW-0812">Transmembrane</keyword>
<dbReference type="Proteomes" id="UP000023541">
    <property type="component" value="Unassembled WGS sequence"/>
</dbReference>
<evidence type="ECO:0000313" key="3">
    <source>
        <dbReference type="EMBL" id="EZH72728.1"/>
    </source>
</evidence>
<protein>
    <recommendedName>
        <fullName evidence="2">Signal transduction histidine kinase internal region domain-containing protein</fullName>
    </recommendedName>
</protein>
<dbReference type="GO" id="GO:0016020">
    <property type="term" value="C:membrane"/>
    <property type="evidence" value="ECO:0007669"/>
    <property type="project" value="InterPro"/>
</dbReference>
<evidence type="ECO:0000256" key="1">
    <source>
        <dbReference type="SAM" id="Phobius"/>
    </source>
</evidence>
<dbReference type="InterPro" id="IPR050640">
    <property type="entry name" value="Bact_2-comp_sensor_kinase"/>
</dbReference>
<keyword evidence="1" id="KW-0472">Membrane</keyword>
<dbReference type="PANTHER" id="PTHR34220:SF7">
    <property type="entry name" value="SENSOR HISTIDINE KINASE YPDA"/>
    <property type="match status" value="1"/>
</dbReference>
<dbReference type="eggNOG" id="COG2972">
    <property type="taxonomic scope" value="Bacteria"/>
</dbReference>
<dbReference type="InterPro" id="IPR036890">
    <property type="entry name" value="HATPase_C_sf"/>
</dbReference>
<organism evidence="3 4">
    <name type="scientific">Aquimarina atlantica</name>
    <dbReference type="NCBI Taxonomy" id="1317122"/>
    <lineage>
        <taxon>Bacteria</taxon>
        <taxon>Pseudomonadati</taxon>
        <taxon>Bacteroidota</taxon>
        <taxon>Flavobacteriia</taxon>
        <taxon>Flavobacteriales</taxon>
        <taxon>Flavobacteriaceae</taxon>
        <taxon>Aquimarina</taxon>
    </lineage>
</organism>
<dbReference type="Gene3D" id="3.30.565.10">
    <property type="entry name" value="Histidine kinase-like ATPase, C-terminal domain"/>
    <property type="match status" value="1"/>
</dbReference>
<feature type="domain" description="Signal transduction histidine kinase internal region" evidence="2">
    <location>
        <begin position="165"/>
        <end position="243"/>
    </location>
</feature>
<dbReference type="SUPFAM" id="SSF55874">
    <property type="entry name" value="ATPase domain of HSP90 chaperone/DNA topoisomerase II/histidine kinase"/>
    <property type="match status" value="1"/>
</dbReference>
<reference evidence="3 4" key="1">
    <citation type="submission" date="2014-04" db="EMBL/GenBank/DDBJ databases">
        <title>Aquimarina sp. 22II-S11-z7 Genome Sequencing.</title>
        <authorList>
            <person name="Lai Q."/>
        </authorList>
    </citation>
    <scope>NUCLEOTIDE SEQUENCE [LARGE SCALE GENOMIC DNA]</scope>
    <source>
        <strain evidence="3 4">22II-S11-z7</strain>
    </source>
</reference>
<dbReference type="RefSeq" id="WP_034244005.1">
    <property type="nucleotide sequence ID" value="NZ_AQRA01000007.1"/>
</dbReference>
<dbReference type="EMBL" id="AQRA01000007">
    <property type="protein sequence ID" value="EZH72728.1"/>
    <property type="molecule type" value="Genomic_DNA"/>
</dbReference>
<keyword evidence="1" id="KW-1133">Transmembrane helix</keyword>
<dbReference type="GO" id="GO:0000155">
    <property type="term" value="F:phosphorelay sensor kinase activity"/>
    <property type="evidence" value="ECO:0007669"/>
    <property type="project" value="InterPro"/>
</dbReference>
<feature type="transmembrane region" description="Helical" evidence="1">
    <location>
        <begin position="120"/>
        <end position="141"/>
    </location>
</feature>
<dbReference type="STRING" id="1317122.ATO12_21580"/>
<dbReference type="Pfam" id="PF06580">
    <property type="entry name" value="His_kinase"/>
    <property type="match status" value="1"/>
</dbReference>
<dbReference type="PANTHER" id="PTHR34220">
    <property type="entry name" value="SENSOR HISTIDINE KINASE YPDA"/>
    <property type="match status" value="1"/>
</dbReference>
<feature type="transmembrane region" description="Helical" evidence="1">
    <location>
        <begin position="12"/>
        <end position="30"/>
    </location>
</feature>
<gene>
    <name evidence="3" type="ORF">ATO12_21580</name>
</gene>
<proteinExistence type="predicted"/>
<name>A0A023BSE3_9FLAO</name>
<evidence type="ECO:0000313" key="4">
    <source>
        <dbReference type="Proteomes" id="UP000023541"/>
    </source>
</evidence>
<keyword evidence="4" id="KW-1185">Reference proteome</keyword>
<feature type="transmembrane region" description="Helical" evidence="1">
    <location>
        <begin position="42"/>
        <end position="65"/>
    </location>
</feature>
<dbReference type="InterPro" id="IPR010559">
    <property type="entry name" value="Sig_transdc_His_kin_internal"/>
</dbReference>
<feature type="transmembrane region" description="Helical" evidence="1">
    <location>
        <begin position="86"/>
        <end position="108"/>
    </location>
</feature>